<dbReference type="AlphaFoldDB" id="A0A4Y2I326"/>
<keyword evidence="1" id="KW-0812">Transmembrane</keyword>
<keyword evidence="1" id="KW-0472">Membrane</keyword>
<sequence length="112" mass="13199">MHFRPHLAASYLHQNFKSRANNTKHRDNATVPIYFLQTFVMCAIFLGHPVFPTRINKRTLLTTFSSFFIFLVISMLFFLKRFTDSMRPLYMPTVVKMVVYRKSPSTLELSET</sequence>
<feature type="transmembrane region" description="Helical" evidence="1">
    <location>
        <begin position="29"/>
        <end position="48"/>
    </location>
</feature>
<evidence type="ECO:0000313" key="3">
    <source>
        <dbReference type="Proteomes" id="UP000499080"/>
    </source>
</evidence>
<feature type="transmembrane region" description="Helical" evidence="1">
    <location>
        <begin position="60"/>
        <end position="79"/>
    </location>
</feature>
<gene>
    <name evidence="2" type="ORF">AVEN_96211_1</name>
</gene>
<organism evidence="2 3">
    <name type="scientific">Araneus ventricosus</name>
    <name type="common">Orbweaver spider</name>
    <name type="synonym">Epeira ventricosa</name>
    <dbReference type="NCBI Taxonomy" id="182803"/>
    <lineage>
        <taxon>Eukaryota</taxon>
        <taxon>Metazoa</taxon>
        <taxon>Ecdysozoa</taxon>
        <taxon>Arthropoda</taxon>
        <taxon>Chelicerata</taxon>
        <taxon>Arachnida</taxon>
        <taxon>Araneae</taxon>
        <taxon>Araneomorphae</taxon>
        <taxon>Entelegynae</taxon>
        <taxon>Araneoidea</taxon>
        <taxon>Araneidae</taxon>
        <taxon>Araneus</taxon>
    </lineage>
</organism>
<accession>A0A4Y2I326</accession>
<name>A0A4Y2I326_ARAVE</name>
<keyword evidence="1" id="KW-1133">Transmembrane helix</keyword>
<proteinExistence type="predicted"/>
<evidence type="ECO:0000256" key="1">
    <source>
        <dbReference type="SAM" id="Phobius"/>
    </source>
</evidence>
<protein>
    <submittedName>
        <fullName evidence="2">Uncharacterized protein</fullName>
    </submittedName>
</protein>
<evidence type="ECO:0000313" key="2">
    <source>
        <dbReference type="EMBL" id="GBM72123.1"/>
    </source>
</evidence>
<dbReference type="Proteomes" id="UP000499080">
    <property type="component" value="Unassembled WGS sequence"/>
</dbReference>
<dbReference type="EMBL" id="BGPR01002356">
    <property type="protein sequence ID" value="GBM72123.1"/>
    <property type="molecule type" value="Genomic_DNA"/>
</dbReference>
<reference evidence="2 3" key="1">
    <citation type="journal article" date="2019" name="Sci. Rep.">
        <title>Orb-weaving spider Araneus ventricosus genome elucidates the spidroin gene catalogue.</title>
        <authorList>
            <person name="Kono N."/>
            <person name="Nakamura H."/>
            <person name="Ohtoshi R."/>
            <person name="Moran D.A.P."/>
            <person name="Shinohara A."/>
            <person name="Yoshida Y."/>
            <person name="Fujiwara M."/>
            <person name="Mori M."/>
            <person name="Tomita M."/>
            <person name="Arakawa K."/>
        </authorList>
    </citation>
    <scope>NUCLEOTIDE SEQUENCE [LARGE SCALE GENOMIC DNA]</scope>
</reference>
<comment type="caution">
    <text evidence="2">The sequence shown here is derived from an EMBL/GenBank/DDBJ whole genome shotgun (WGS) entry which is preliminary data.</text>
</comment>
<keyword evidence="3" id="KW-1185">Reference proteome</keyword>